<feature type="transmembrane region" description="Helical" evidence="1">
    <location>
        <begin position="86"/>
        <end position="103"/>
    </location>
</feature>
<evidence type="ECO:0000313" key="2">
    <source>
        <dbReference type="EMBL" id="ADH00432.1"/>
    </source>
</evidence>
<feature type="transmembrane region" description="Helical" evidence="1">
    <location>
        <begin position="221"/>
        <end position="243"/>
    </location>
</feature>
<proteinExistence type="predicted"/>
<dbReference type="KEGG" id="bll:BLJ_0967"/>
<keyword evidence="1" id="KW-0812">Transmembrane</keyword>
<sequence length="260" mass="27298">MIVRPAARTSQSARCLNLWGFGGIATAASPCSSPAISSTNCRSCAGDSCSSKAAGLRTNSPANRSGSRLSSLAGRSVSRNVRRSRLWIRPPSFILILPAVNLFNSDFMKVSGKTGSVSVLDFLAGEFVVQNMLMLPMVVMAYLVAGAIYTPVASGRMFLYKDLDRATIINAKILALFGIYAVYVALQTVVTVALYILYIARFDYASGTLLPAAGADIASDVASIAGILCAGVVTILVVAALATRFSTGSTRARTTPCTSM</sequence>
<reference evidence="2 3" key="1">
    <citation type="journal article" date="2010" name="J. Bacteriol.">
        <title>Complete genome sequence of Bifidobacterium longum JDM301.</title>
        <authorList>
            <person name="Wei Y.X."/>
            <person name="Zhang Z.Y."/>
            <person name="Liu C."/>
            <person name="Zhu Y.Z."/>
            <person name="Zhu Y.Q."/>
            <person name="Zheng H."/>
            <person name="Zhao G.P."/>
            <person name="Wang S."/>
            <person name="Guo X.K."/>
        </authorList>
    </citation>
    <scope>NUCLEOTIDE SEQUENCE [LARGE SCALE GENOMIC DNA]</scope>
    <source>
        <strain evidence="2 3">JDM301</strain>
    </source>
</reference>
<accession>D6ZU76</accession>
<evidence type="ECO:0000313" key="3">
    <source>
        <dbReference type="Proteomes" id="UP000006740"/>
    </source>
</evidence>
<dbReference type="AlphaFoldDB" id="D6ZU76"/>
<name>D6ZU76_BIFLJ</name>
<organism evidence="2 3">
    <name type="scientific">Bifidobacterium longum subsp. longum (strain JDM301)</name>
    <dbReference type="NCBI Taxonomy" id="759350"/>
    <lineage>
        <taxon>Bacteria</taxon>
        <taxon>Bacillati</taxon>
        <taxon>Actinomycetota</taxon>
        <taxon>Actinomycetes</taxon>
        <taxon>Bifidobacteriales</taxon>
        <taxon>Bifidobacteriaceae</taxon>
        <taxon>Bifidobacterium</taxon>
    </lineage>
</organism>
<gene>
    <name evidence="2" type="ordered locus">BLJ_0967</name>
</gene>
<evidence type="ECO:0000256" key="1">
    <source>
        <dbReference type="SAM" id="Phobius"/>
    </source>
</evidence>
<dbReference type="Proteomes" id="UP000006740">
    <property type="component" value="Chromosome"/>
</dbReference>
<protein>
    <submittedName>
        <fullName evidence="2">Uncharacterized protein</fullName>
    </submittedName>
</protein>
<feature type="transmembrane region" description="Helical" evidence="1">
    <location>
        <begin position="173"/>
        <end position="201"/>
    </location>
</feature>
<dbReference type="EMBL" id="CP002010">
    <property type="protein sequence ID" value="ADH00432.1"/>
    <property type="molecule type" value="Genomic_DNA"/>
</dbReference>
<keyword evidence="1" id="KW-1133">Transmembrane helix</keyword>
<keyword evidence="1" id="KW-0472">Membrane</keyword>
<dbReference type="HOGENOM" id="CLU_1068186_0_0_11"/>
<feature type="transmembrane region" description="Helical" evidence="1">
    <location>
        <begin position="133"/>
        <end position="152"/>
    </location>
</feature>